<protein>
    <submittedName>
        <fullName evidence="1">Uncharacterized protein</fullName>
    </submittedName>
</protein>
<organism evidence="1 2">
    <name type="scientific">Acinetobacter proteolyticus</name>
    <dbReference type="NCBI Taxonomy" id="1776741"/>
    <lineage>
        <taxon>Bacteria</taxon>
        <taxon>Pseudomonadati</taxon>
        <taxon>Pseudomonadota</taxon>
        <taxon>Gammaproteobacteria</taxon>
        <taxon>Moraxellales</taxon>
        <taxon>Moraxellaceae</taxon>
        <taxon>Acinetobacter</taxon>
    </lineage>
</organism>
<proteinExistence type="predicted"/>
<reference evidence="1 2" key="1">
    <citation type="submission" date="2017-12" db="EMBL/GenBank/DDBJ databases">
        <title>Draft Genome sequences of multiple microbial strains isolated from spacecraft associated surfaces.</title>
        <authorList>
            <person name="Seuylemezian A."/>
            <person name="Vaishampayan P."/>
            <person name="Venkateswaran K."/>
        </authorList>
    </citation>
    <scope>NUCLEOTIDE SEQUENCE [LARGE SCALE GENOMIC DNA]</scope>
    <source>
        <strain evidence="1 2">2P01AA</strain>
    </source>
</reference>
<evidence type="ECO:0000313" key="1">
    <source>
        <dbReference type="EMBL" id="PKF31560.1"/>
    </source>
</evidence>
<name>A0A2N0WAN4_9GAMM</name>
<gene>
    <name evidence="1" type="ORF">CW311_17620</name>
</gene>
<dbReference type="EMBL" id="PISJ01000020">
    <property type="protein sequence ID" value="PKF31560.1"/>
    <property type="molecule type" value="Genomic_DNA"/>
</dbReference>
<comment type="caution">
    <text evidence="1">The sequence shown here is derived from an EMBL/GenBank/DDBJ whole genome shotgun (WGS) entry which is preliminary data.</text>
</comment>
<accession>A0A2N0WAN4</accession>
<sequence>MMSAELFIKFNDKEWLEKNKLKVIDKLKELKSFSVFDTEKKVVYLKDESGDNGWVYDVRFFFHENYIFFEVSSHGETVNSDLISFFGWLRNNTTISIQDEDGELSSW</sequence>
<dbReference type="RefSeq" id="WP_101237335.1">
    <property type="nucleotide sequence ID" value="NZ_PISJ01000020.1"/>
</dbReference>
<dbReference type="Proteomes" id="UP000233553">
    <property type="component" value="Unassembled WGS sequence"/>
</dbReference>
<dbReference type="AlphaFoldDB" id="A0A2N0WAN4"/>
<evidence type="ECO:0000313" key="2">
    <source>
        <dbReference type="Proteomes" id="UP000233553"/>
    </source>
</evidence>